<dbReference type="Gene3D" id="3.30.70.120">
    <property type="match status" value="1"/>
</dbReference>
<organism evidence="11 12">
    <name type="scientific">Richelia intracellularis HH01</name>
    <dbReference type="NCBI Taxonomy" id="1165094"/>
    <lineage>
        <taxon>Bacteria</taxon>
        <taxon>Bacillati</taxon>
        <taxon>Cyanobacteriota</taxon>
        <taxon>Cyanophyceae</taxon>
        <taxon>Nostocales</taxon>
        <taxon>Nostocaceae</taxon>
        <taxon>Richelia</taxon>
    </lineage>
</organism>
<evidence type="ECO:0000256" key="5">
    <source>
        <dbReference type="ARBA" id="ARBA00023015"/>
    </source>
</evidence>
<dbReference type="AlphaFoldDB" id="M1WR39"/>
<comment type="subunit">
    <text evidence="1">Homotrimer.</text>
</comment>
<reference evidence="12" key="2">
    <citation type="submission" date="2016-01" db="EMBL/GenBank/DDBJ databases">
        <title>Diatom-associated endosymboitic cyanobacterium lacks core nitrogen metabolism enzymes.</title>
        <authorList>
            <person name="Hilton J.A."/>
            <person name="Foster R.A."/>
            <person name="Tripp H.J."/>
            <person name="Carter B.J."/>
            <person name="Zehr J.P."/>
            <person name="Villareal T.A."/>
        </authorList>
    </citation>
    <scope>NUCLEOTIDE SEQUENCE [LARGE SCALE GENOMIC DNA]</scope>
    <source>
        <strain evidence="12">HH01</strain>
    </source>
</reference>
<dbReference type="SUPFAM" id="SSF54913">
    <property type="entry name" value="GlnB-like"/>
    <property type="match status" value="1"/>
</dbReference>
<dbReference type="Pfam" id="PF00543">
    <property type="entry name" value="P-II"/>
    <property type="match status" value="1"/>
</dbReference>
<evidence type="ECO:0000256" key="1">
    <source>
        <dbReference type="ARBA" id="ARBA00011233"/>
    </source>
</evidence>
<dbReference type="InterPro" id="IPR002332">
    <property type="entry name" value="N-reg_PII_urydylation_site"/>
</dbReference>
<keyword evidence="4" id="KW-0547">Nucleotide-binding</keyword>
<reference evidence="11 12" key="1">
    <citation type="submission" date="2012-05" db="EMBL/GenBank/DDBJ databases">
        <authorList>
            <person name="Hilton J."/>
        </authorList>
    </citation>
    <scope>NUCLEOTIDE SEQUENCE [LARGE SCALE GENOMIC DNA]</scope>
    <source>
        <strain evidence="11 12">HH01</strain>
    </source>
</reference>
<comment type="caution">
    <text evidence="11">The sequence shown here is derived from an EMBL/GenBank/DDBJ whole genome shotgun (WGS) entry which is preliminary data.</text>
</comment>
<dbReference type="GO" id="GO:0005524">
    <property type="term" value="F:ATP binding"/>
    <property type="evidence" value="ECO:0007669"/>
    <property type="project" value="TreeGrafter"/>
</dbReference>
<dbReference type="PANTHER" id="PTHR30115">
    <property type="entry name" value="NITROGEN REGULATORY PROTEIN P-II"/>
    <property type="match status" value="1"/>
</dbReference>
<evidence type="ECO:0000256" key="2">
    <source>
        <dbReference type="ARBA" id="ARBA00015681"/>
    </source>
</evidence>
<evidence type="ECO:0000313" key="11">
    <source>
        <dbReference type="EMBL" id="CCH66694.1"/>
    </source>
</evidence>
<evidence type="ECO:0000256" key="7">
    <source>
        <dbReference type="ARBA" id="ARBA00025312"/>
    </source>
</evidence>
<evidence type="ECO:0000256" key="8">
    <source>
        <dbReference type="ARBA" id="ARBA00030058"/>
    </source>
</evidence>
<comment type="similarity">
    <text evidence="10">Belongs to the P(II) protein family.</text>
</comment>
<sequence length="85" mass="9614">MNVSEVRGFGRQQGQTERYRGSEYTIEFLQKLKLELVVEDNQVEMVVEKIIAAARTGEIGDGRIFISPVSNVVRIRTGENIIEAM</sequence>
<evidence type="ECO:0000256" key="9">
    <source>
        <dbReference type="PIRSR" id="PIRSR602187-50"/>
    </source>
</evidence>
<evidence type="ECO:0000256" key="10">
    <source>
        <dbReference type="RuleBase" id="RU003936"/>
    </source>
</evidence>
<dbReference type="PROSITE" id="PS00638">
    <property type="entry name" value="PII_GLNB_CTER"/>
    <property type="match status" value="1"/>
</dbReference>
<dbReference type="SMART" id="SM00938">
    <property type="entry name" value="P-II"/>
    <property type="match status" value="1"/>
</dbReference>
<dbReference type="InterPro" id="IPR015867">
    <property type="entry name" value="N-reg_PII/ATP_PRibTrfase_C"/>
</dbReference>
<dbReference type="EMBL" id="CAIY01000027">
    <property type="protein sequence ID" value="CCH66694.1"/>
    <property type="molecule type" value="Genomic_DNA"/>
</dbReference>
<dbReference type="GO" id="GO:0030234">
    <property type="term" value="F:enzyme regulator activity"/>
    <property type="evidence" value="ECO:0007669"/>
    <property type="project" value="InterPro"/>
</dbReference>
<dbReference type="GO" id="GO:0005829">
    <property type="term" value="C:cytosol"/>
    <property type="evidence" value="ECO:0007669"/>
    <property type="project" value="TreeGrafter"/>
</dbReference>
<feature type="modified residue" description="O-UMP-tyrosine" evidence="9">
    <location>
        <position position="24"/>
    </location>
</feature>
<keyword evidence="6" id="KW-0804">Transcription</keyword>
<dbReference type="PRINTS" id="PR00340">
    <property type="entry name" value="PIIGLNB"/>
</dbReference>
<dbReference type="PROSITE" id="PS51343">
    <property type="entry name" value="PII_GLNB_DOM"/>
    <property type="match status" value="1"/>
</dbReference>
<evidence type="ECO:0000256" key="6">
    <source>
        <dbReference type="ARBA" id="ARBA00023163"/>
    </source>
</evidence>
<dbReference type="PROSITE" id="PS00496">
    <property type="entry name" value="PII_GLNB_UMP"/>
    <property type="match status" value="1"/>
</dbReference>
<name>M1WR39_9NOST</name>
<keyword evidence="5" id="KW-0805">Transcription regulation</keyword>
<proteinExistence type="inferred from homology"/>
<keyword evidence="12" id="KW-1185">Reference proteome</keyword>
<dbReference type="InterPro" id="IPR011322">
    <property type="entry name" value="N-reg_PII-like_a/b"/>
</dbReference>
<dbReference type="InterPro" id="IPR002187">
    <property type="entry name" value="N-reg_PII"/>
</dbReference>
<evidence type="ECO:0000256" key="4">
    <source>
        <dbReference type="ARBA" id="ARBA00022741"/>
    </source>
</evidence>
<evidence type="ECO:0000256" key="3">
    <source>
        <dbReference type="ARBA" id="ARBA00022553"/>
    </source>
</evidence>
<dbReference type="PANTHER" id="PTHR30115:SF11">
    <property type="entry name" value="NITROGEN REGULATORY PROTEIN P-II HOMOLOG"/>
    <property type="match status" value="1"/>
</dbReference>
<keyword evidence="3 9" id="KW-0597">Phosphoprotein</keyword>
<comment type="function">
    <text evidence="7">P-II indirectly controls the transcription of the GS gene (glnA). P-II prevents NR-II-catalyzed conversion of NR-I to NR-I-phosphate, the transcriptional activator of glnA. When P-II is phosphorylated, these events are reversed. In nitrogen-limiting conditions, when the ratio of Gln to 2-ketoglutarate decreases, P-II is phosphorylated which allows the deadenylation of glutamine synthetase (GS), thus activating the enzyme.</text>
</comment>
<dbReference type="STRING" id="1165094.RINTHH_5390"/>
<dbReference type="InterPro" id="IPR017918">
    <property type="entry name" value="N-reg_PII_CS"/>
</dbReference>
<evidence type="ECO:0000313" key="12">
    <source>
        <dbReference type="Proteomes" id="UP000053051"/>
    </source>
</evidence>
<dbReference type="Proteomes" id="UP000053051">
    <property type="component" value="Unassembled WGS sequence"/>
</dbReference>
<dbReference type="GO" id="GO:0006808">
    <property type="term" value="P:regulation of nitrogen utilization"/>
    <property type="evidence" value="ECO:0007669"/>
    <property type="project" value="InterPro"/>
</dbReference>
<accession>M1WR39</accession>
<protein>
    <recommendedName>
        <fullName evidence="2">Nitrogen regulatory protein P-II</fullName>
    </recommendedName>
    <alternativeName>
        <fullName evidence="8">PII signal transducing protein</fullName>
    </alternativeName>
</protein>
<gene>
    <name evidence="11" type="ORF">RINTHH_5390</name>
</gene>